<dbReference type="Proteomes" id="UP001642409">
    <property type="component" value="Unassembled WGS sequence"/>
</dbReference>
<dbReference type="InterPro" id="IPR002110">
    <property type="entry name" value="Ankyrin_rpt"/>
</dbReference>
<dbReference type="InterPro" id="IPR036770">
    <property type="entry name" value="Ankyrin_rpt-contain_sf"/>
</dbReference>
<feature type="repeat" description="ANK" evidence="1">
    <location>
        <begin position="508"/>
        <end position="540"/>
    </location>
</feature>
<dbReference type="EMBL" id="CATOUU010000126">
    <property type="protein sequence ID" value="CAI9917185.1"/>
    <property type="molecule type" value="Genomic_DNA"/>
</dbReference>
<dbReference type="PANTHER" id="PTHR24120">
    <property type="entry name" value="GH07239P"/>
    <property type="match status" value="1"/>
</dbReference>
<keyword evidence="1" id="KW-0040">ANK repeat</keyword>
<protein>
    <submittedName>
        <fullName evidence="2">Protein 21.1</fullName>
    </submittedName>
    <submittedName>
        <fullName evidence="3">Protein_21.1</fullName>
    </submittedName>
</protein>
<dbReference type="SUPFAM" id="SSF48403">
    <property type="entry name" value="Ankyrin repeat"/>
    <property type="match status" value="2"/>
</dbReference>
<accession>A0AA86TGV5</accession>
<dbReference type="Pfam" id="PF12796">
    <property type="entry name" value="Ank_2"/>
    <property type="match status" value="1"/>
</dbReference>
<evidence type="ECO:0000313" key="2">
    <source>
        <dbReference type="EMBL" id="CAI9917185.1"/>
    </source>
</evidence>
<gene>
    <name evidence="3" type="ORF">HINF_LOCUS47456</name>
    <name evidence="2" type="ORF">HINF_LOCUS4830</name>
</gene>
<organism evidence="2">
    <name type="scientific">Hexamita inflata</name>
    <dbReference type="NCBI Taxonomy" id="28002"/>
    <lineage>
        <taxon>Eukaryota</taxon>
        <taxon>Metamonada</taxon>
        <taxon>Diplomonadida</taxon>
        <taxon>Hexamitidae</taxon>
        <taxon>Hexamitinae</taxon>
        <taxon>Hexamita</taxon>
    </lineage>
</organism>
<keyword evidence="4" id="KW-1185">Reference proteome</keyword>
<evidence type="ECO:0000313" key="3">
    <source>
        <dbReference type="EMBL" id="CAL6057335.1"/>
    </source>
</evidence>
<evidence type="ECO:0000313" key="4">
    <source>
        <dbReference type="Proteomes" id="UP001642409"/>
    </source>
</evidence>
<comment type="caution">
    <text evidence="2">The sequence shown here is derived from an EMBL/GenBank/DDBJ whole genome shotgun (WGS) entry which is preliminary data.</text>
</comment>
<dbReference type="SMART" id="SM00248">
    <property type="entry name" value="ANK"/>
    <property type="match status" value="8"/>
</dbReference>
<proteinExistence type="predicted"/>
<dbReference type="Gene3D" id="1.25.40.20">
    <property type="entry name" value="Ankyrin repeat-containing domain"/>
    <property type="match status" value="3"/>
</dbReference>
<evidence type="ECO:0000256" key="1">
    <source>
        <dbReference type="PROSITE-ProRule" id="PRU00023"/>
    </source>
</evidence>
<dbReference type="AlphaFoldDB" id="A0AA86TGV5"/>
<dbReference type="PROSITE" id="PS50088">
    <property type="entry name" value="ANK_REPEAT"/>
    <property type="match status" value="1"/>
</dbReference>
<sequence>MSVTLPFNDCTLKFAATSQLQHILDDVVEQNTHENLQPLTAVLEKPNDNSQITYRISRLMIALIFKRNNCIQHYINDDIFTEAISKLNPLHIAIYTQNDIAVEKLLGRYRNIPHRSYFQFALSYAPDYAQKFIFDKDQLGLQNETSLMVAILRNNLYWVEKLIYQAGIVVDQRITALAMANSLYNETEKSKQIIKLLLFEYNYSKIQQLAIDIPNLKAEMQKSLQNYIQNSPQLKHLSQQGNKPYTDDNRQLLYNNLQIFQQNNKEWCKQIDMIQEIDVQDDEIRNIEIENQWKSFQTNIFSIKELLISPLMYAVLTDNINAVQLLKQQYILTKCIKTGITALLLALRVGNTQIADLLLEERNMFTFVNKTPFSACITGGIFQYGREHFDDQKDIFDFNNESTLLRAVMSYDKEAFKHLLYQAYNLNKDSYQYKPPLMEDDKYKAVVCYKPLQAAAEYSFNDFLYELMQYQATQNLPEQQTALMRAVQFNNLIGVKLLVKFEARILLEGASCLMYAAQVGNVEAAQILIDYEADIQYGTMYAADYAIYNNKPQVLDVILAKSEYFNGNPIENAIQSQQTGCLQVAMKYLGKRIHGFSIIELCSFKELFDYHILDFQFNTNQIARSWAFANKFNNQGAQIAISMNVQQQQSKIDFYEYEP</sequence>
<dbReference type="PANTHER" id="PTHR24120:SF4">
    <property type="entry name" value="GH07239P"/>
    <property type="match status" value="1"/>
</dbReference>
<reference evidence="2" key="1">
    <citation type="submission" date="2023-06" db="EMBL/GenBank/DDBJ databases">
        <authorList>
            <person name="Kurt Z."/>
        </authorList>
    </citation>
    <scope>NUCLEOTIDE SEQUENCE</scope>
</reference>
<reference evidence="3 4" key="2">
    <citation type="submission" date="2024-07" db="EMBL/GenBank/DDBJ databases">
        <authorList>
            <person name="Akdeniz Z."/>
        </authorList>
    </citation>
    <scope>NUCLEOTIDE SEQUENCE [LARGE SCALE GENOMIC DNA]</scope>
</reference>
<name>A0AA86TGV5_9EUKA</name>
<dbReference type="PROSITE" id="PS50297">
    <property type="entry name" value="ANK_REP_REGION"/>
    <property type="match status" value="1"/>
</dbReference>
<dbReference type="EMBL" id="CAXDID020000214">
    <property type="protein sequence ID" value="CAL6057335.1"/>
    <property type="molecule type" value="Genomic_DNA"/>
</dbReference>